<name>A0ABP6RRN9_9PSEU</name>
<sequence>MQRVLVRFGVLAAAVLTALSGMLTGAAGAASAELRIINSATEGSLLPQNYGNNSNDGIWMYAWNSASTADGDRWSVENSGGYYLIRNDKTGKCLKPGGQYYGKTALTQGECRHVPEFQWSLPSRSFGGNEYKIVSRSTEQVVAPYYGNALNEVVVLEPNSDQDKNWWLIDAA</sequence>
<gene>
    <name evidence="3" type="ORF">GCM10020366_39050</name>
</gene>
<evidence type="ECO:0000259" key="2">
    <source>
        <dbReference type="Pfam" id="PF14200"/>
    </source>
</evidence>
<dbReference type="SUPFAM" id="SSF50370">
    <property type="entry name" value="Ricin B-like lectins"/>
    <property type="match status" value="1"/>
</dbReference>
<dbReference type="EMBL" id="BAAAYK010000038">
    <property type="protein sequence ID" value="GAA3360161.1"/>
    <property type="molecule type" value="Genomic_DNA"/>
</dbReference>
<feature type="chain" id="PRO_5046926624" description="Ricin B lectin domain-containing protein" evidence="1">
    <location>
        <begin position="30"/>
        <end position="172"/>
    </location>
</feature>
<proteinExistence type="predicted"/>
<dbReference type="CDD" id="cd00161">
    <property type="entry name" value="beta-trefoil_Ricin-like"/>
    <property type="match status" value="1"/>
</dbReference>
<evidence type="ECO:0000313" key="3">
    <source>
        <dbReference type="EMBL" id="GAA3360161.1"/>
    </source>
</evidence>
<evidence type="ECO:0000256" key="1">
    <source>
        <dbReference type="SAM" id="SignalP"/>
    </source>
</evidence>
<evidence type="ECO:0000313" key="4">
    <source>
        <dbReference type="Proteomes" id="UP001500483"/>
    </source>
</evidence>
<dbReference type="Gene3D" id="2.80.10.50">
    <property type="match status" value="1"/>
</dbReference>
<feature type="domain" description="Ricin B lectin" evidence="2">
    <location>
        <begin position="72"/>
        <end position="149"/>
    </location>
</feature>
<feature type="signal peptide" evidence="1">
    <location>
        <begin position="1"/>
        <end position="29"/>
    </location>
</feature>
<dbReference type="Pfam" id="PF14200">
    <property type="entry name" value="RicinB_lectin_2"/>
    <property type="match status" value="1"/>
</dbReference>
<dbReference type="PROSITE" id="PS50231">
    <property type="entry name" value="RICIN_B_LECTIN"/>
    <property type="match status" value="1"/>
</dbReference>
<dbReference type="InterPro" id="IPR035992">
    <property type="entry name" value="Ricin_B-like_lectins"/>
</dbReference>
<keyword evidence="4" id="KW-1185">Reference proteome</keyword>
<protein>
    <recommendedName>
        <fullName evidence="2">Ricin B lectin domain-containing protein</fullName>
    </recommendedName>
</protein>
<dbReference type="Proteomes" id="UP001500483">
    <property type="component" value="Unassembled WGS sequence"/>
</dbReference>
<organism evidence="3 4">
    <name type="scientific">Saccharopolyspora gregorii</name>
    <dbReference type="NCBI Taxonomy" id="33914"/>
    <lineage>
        <taxon>Bacteria</taxon>
        <taxon>Bacillati</taxon>
        <taxon>Actinomycetota</taxon>
        <taxon>Actinomycetes</taxon>
        <taxon>Pseudonocardiales</taxon>
        <taxon>Pseudonocardiaceae</taxon>
        <taxon>Saccharopolyspora</taxon>
    </lineage>
</organism>
<comment type="caution">
    <text evidence="3">The sequence shown here is derived from an EMBL/GenBank/DDBJ whole genome shotgun (WGS) entry which is preliminary data.</text>
</comment>
<keyword evidence="1" id="KW-0732">Signal</keyword>
<accession>A0ABP6RRN9</accession>
<reference evidence="4" key="1">
    <citation type="journal article" date="2019" name="Int. J. Syst. Evol. Microbiol.">
        <title>The Global Catalogue of Microorganisms (GCM) 10K type strain sequencing project: providing services to taxonomists for standard genome sequencing and annotation.</title>
        <authorList>
            <consortium name="The Broad Institute Genomics Platform"/>
            <consortium name="The Broad Institute Genome Sequencing Center for Infectious Disease"/>
            <person name="Wu L."/>
            <person name="Ma J."/>
        </authorList>
    </citation>
    <scope>NUCLEOTIDE SEQUENCE [LARGE SCALE GENOMIC DNA]</scope>
    <source>
        <strain evidence="4">JCM 9687</strain>
    </source>
</reference>
<dbReference type="InterPro" id="IPR000772">
    <property type="entry name" value="Ricin_B_lectin"/>
</dbReference>
<dbReference type="RefSeq" id="WP_344928501.1">
    <property type="nucleotide sequence ID" value="NZ_BAAAYK010000038.1"/>
</dbReference>